<proteinExistence type="predicted"/>
<protein>
    <submittedName>
        <fullName evidence="2">Uncharacterized protein</fullName>
    </submittedName>
</protein>
<dbReference type="EMBL" id="MU863624">
    <property type="protein sequence ID" value="KAK4106935.1"/>
    <property type="molecule type" value="Genomic_DNA"/>
</dbReference>
<accession>A0AAN6QB45</accession>
<dbReference type="AlphaFoldDB" id="A0AAN6QB45"/>
<reference evidence="2" key="1">
    <citation type="journal article" date="2023" name="Mol. Phylogenet. Evol.">
        <title>Genome-scale phylogeny and comparative genomics of the fungal order Sordariales.</title>
        <authorList>
            <person name="Hensen N."/>
            <person name="Bonometti L."/>
            <person name="Westerberg I."/>
            <person name="Brannstrom I.O."/>
            <person name="Guillou S."/>
            <person name="Cros-Aarteil S."/>
            <person name="Calhoun S."/>
            <person name="Haridas S."/>
            <person name="Kuo A."/>
            <person name="Mondo S."/>
            <person name="Pangilinan J."/>
            <person name="Riley R."/>
            <person name="LaButti K."/>
            <person name="Andreopoulos B."/>
            <person name="Lipzen A."/>
            <person name="Chen C."/>
            <person name="Yan M."/>
            <person name="Daum C."/>
            <person name="Ng V."/>
            <person name="Clum A."/>
            <person name="Steindorff A."/>
            <person name="Ohm R.A."/>
            <person name="Martin F."/>
            <person name="Silar P."/>
            <person name="Natvig D.O."/>
            <person name="Lalanne C."/>
            <person name="Gautier V."/>
            <person name="Ament-Velasquez S.L."/>
            <person name="Kruys A."/>
            <person name="Hutchinson M.I."/>
            <person name="Powell A.J."/>
            <person name="Barry K."/>
            <person name="Miller A.N."/>
            <person name="Grigoriev I.V."/>
            <person name="Debuchy R."/>
            <person name="Gladieux P."/>
            <person name="Hiltunen Thoren M."/>
            <person name="Johannesson H."/>
        </authorList>
    </citation>
    <scope>NUCLEOTIDE SEQUENCE</scope>
    <source>
        <strain evidence="2">CBS 757.83</strain>
    </source>
</reference>
<gene>
    <name evidence="2" type="ORF">N658DRAFT_35897</name>
</gene>
<reference evidence="2" key="2">
    <citation type="submission" date="2023-05" db="EMBL/GenBank/DDBJ databases">
        <authorList>
            <consortium name="Lawrence Berkeley National Laboratory"/>
            <person name="Steindorff A."/>
            <person name="Hensen N."/>
            <person name="Bonometti L."/>
            <person name="Westerberg I."/>
            <person name="Brannstrom I.O."/>
            <person name="Guillou S."/>
            <person name="Cros-Aarteil S."/>
            <person name="Calhoun S."/>
            <person name="Haridas S."/>
            <person name="Kuo A."/>
            <person name="Mondo S."/>
            <person name="Pangilinan J."/>
            <person name="Riley R."/>
            <person name="Labutti K."/>
            <person name="Andreopoulos B."/>
            <person name="Lipzen A."/>
            <person name="Chen C."/>
            <person name="Yanf M."/>
            <person name="Daum C."/>
            <person name="Ng V."/>
            <person name="Clum A."/>
            <person name="Ohm R."/>
            <person name="Martin F."/>
            <person name="Silar P."/>
            <person name="Natvig D."/>
            <person name="Lalanne C."/>
            <person name="Gautier V."/>
            <person name="Ament-Velasquez S.L."/>
            <person name="Kruys A."/>
            <person name="Hutchinson M.I."/>
            <person name="Powell A.J."/>
            <person name="Barry K."/>
            <person name="Miller A.N."/>
            <person name="Grigoriev I.V."/>
            <person name="Debuchy R."/>
            <person name="Gladieux P."/>
            <person name="Thoren M.H."/>
            <person name="Johannesson H."/>
        </authorList>
    </citation>
    <scope>NUCLEOTIDE SEQUENCE</scope>
    <source>
        <strain evidence="2">CBS 757.83</strain>
    </source>
</reference>
<organism evidence="2 3">
    <name type="scientific">Parathielavia hyrcaniae</name>
    <dbReference type="NCBI Taxonomy" id="113614"/>
    <lineage>
        <taxon>Eukaryota</taxon>
        <taxon>Fungi</taxon>
        <taxon>Dikarya</taxon>
        <taxon>Ascomycota</taxon>
        <taxon>Pezizomycotina</taxon>
        <taxon>Sordariomycetes</taxon>
        <taxon>Sordariomycetidae</taxon>
        <taxon>Sordariales</taxon>
        <taxon>Chaetomiaceae</taxon>
        <taxon>Parathielavia</taxon>
    </lineage>
</organism>
<evidence type="ECO:0000313" key="3">
    <source>
        <dbReference type="Proteomes" id="UP001305647"/>
    </source>
</evidence>
<feature type="region of interest" description="Disordered" evidence="1">
    <location>
        <begin position="119"/>
        <end position="164"/>
    </location>
</feature>
<evidence type="ECO:0000313" key="2">
    <source>
        <dbReference type="EMBL" id="KAK4106935.1"/>
    </source>
</evidence>
<feature type="compositionally biased region" description="Basic and acidic residues" evidence="1">
    <location>
        <begin position="119"/>
        <end position="137"/>
    </location>
</feature>
<evidence type="ECO:0000256" key="1">
    <source>
        <dbReference type="SAM" id="MobiDB-lite"/>
    </source>
</evidence>
<sequence>MIITSSPVVPRQAHTQCRMLALPSLSCKLPFSPSRPISHILPLDFRLADPIFAILLPSLRIDAWPVLFSPLREQPLASRTPSIRQGRTKESDPFPYAARGSVGCRRPIRAAPRCSRLSNWEDRQEQRRPQPARRELVDGGSLKCTRRPRPKSSTAGWAPGAVQPSYRYPQHREVFWADTCRREPKLSPPSHAKLLAPDQVRRQVAIISSTGRASLAEPRSAPGCQWKKAIGPHQQGEGGISTSLTGQTLPLLTRRASPLLPPAQDLAHDRPLPDPLDAALLPQSLLAA</sequence>
<comment type="caution">
    <text evidence="2">The sequence shown here is derived from an EMBL/GenBank/DDBJ whole genome shotgun (WGS) entry which is preliminary data.</text>
</comment>
<dbReference type="Proteomes" id="UP001305647">
    <property type="component" value="Unassembled WGS sequence"/>
</dbReference>
<name>A0AAN6QB45_9PEZI</name>
<keyword evidence="3" id="KW-1185">Reference proteome</keyword>